<organism evidence="2 3">
    <name type="scientific">Ascobolus immersus RN42</name>
    <dbReference type="NCBI Taxonomy" id="1160509"/>
    <lineage>
        <taxon>Eukaryota</taxon>
        <taxon>Fungi</taxon>
        <taxon>Dikarya</taxon>
        <taxon>Ascomycota</taxon>
        <taxon>Pezizomycotina</taxon>
        <taxon>Pezizomycetes</taxon>
        <taxon>Pezizales</taxon>
        <taxon>Ascobolaceae</taxon>
        <taxon>Ascobolus</taxon>
    </lineage>
</organism>
<feature type="domain" description="F-box" evidence="1">
    <location>
        <begin position="1"/>
        <end position="56"/>
    </location>
</feature>
<dbReference type="InterPro" id="IPR001810">
    <property type="entry name" value="F-box_dom"/>
</dbReference>
<sequence>MASIMRLPPELLLEILSILDITSLEESTRVNRTLHALSQDMLTKCTLLCNVQLRNLEKDDPNMDKHCFRLHWSPYTRDYRLIRRIIWVISDPETDSVPYEDIPNDLTGSYEDLHVRLDLSSCINLERVILDFTGAPKMTWAQDIGLDDGTIITVITAYYGDDRLTIEGSKRGSVFRPLLGIRDGQRASSNGRLSMANPIDSCFGDALIVVYQPSRDKPWIDAMPWLARKHGFLNPSTGNGSKSPESKPSISSYVQRLCRRIRLPFTTRISGFRATGRGHSDPNPCEGDWRSDYSTTRPISRLPLYLGELLKAYRSPDFMLTSIRLEGVQFNDHCYSKEDKRHRIVGLSVCIISQSEHLVSLVIKNCSFMNPQIVNVTRKSLAMDHIVQHTPDYIHMEAGGLGNYCGLEPYGWDCFLTELSTNVQWRRLRKCVLLDLEQHSPASPLWQGPRVNLAPENETLLHFSNIMLSSCQT</sequence>
<dbReference type="SUPFAM" id="SSF81383">
    <property type="entry name" value="F-box domain"/>
    <property type="match status" value="1"/>
</dbReference>
<name>A0A3N4I6L7_ASCIM</name>
<evidence type="ECO:0000313" key="2">
    <source>
        <dbReference type="EMBL" id="RPA81723.1"/>
    </source>
</evidence>
<gene>
    <name evidence="2" type="ORF">BJ508DRAFT_376272</name>
</gene>
<keyword evidence="3" id="KW-1185">Reference proteome</keyword>
<proteinExistence type="predicted"/>
<evidence type="ECO:0000259" key="1">
    <source>
        <dbReference type="PROSITE" id="PS50181"/>
    </source>
</evidence>
<dbReference type="InterPro" id="IPR036047">
    <property type="entry name" value="F-box-like_dom_sf"/>
</dbReference>
<dbReference type="Pfam" id="PF00646">
    <property type="entry name" value="F-box"/>
    <property type="match status" value="1"/>
</dbReference>
<protein>
    <recommendedName>
        <fullName evidence="1">F-box domain-containing protein</fullName>
    </recommendedName>
</protein>
<reference evidence="2 3" key="1">
    <citation type="journal article" date="2018" name="Nat. Ecol. Evol.">
        <title>Pezizomycetes genomes reveal the molecular basis of ectomycorrhizal truffle lifestyle.</title>
        <authorList>
            <person name="Murat C."/>
            <person name="Payen T."/>
            <person name="Noel B."/>
            <person name="Kuo A."/>
            <person name="Morin E."/>
            <person name="Chen J."/>
            <person name="Kohler A."/>
            <person name="Krizsan K."/>
            <person name="Balestrini R."/>
            <person name="Da Silva C."/>
            <person name="Montanini B."/>
            <person name="Hainaut M."/>
            <person name="Levati E."/>
            <person name="Barry K.W."/>
            <person name="Belfiori B."/>
            <person name="Cichocki N."/>
            <person name="Clum A."/>
            <person name="Dockter R.B."/>
            <person name="Fauchery L."/>
            <person name="Guy J."/>
            <person name="Iotti M."/>
            <person name="Le Tacon F."/>
            <person name="Lindquist E.A."/>
            <person name="Lipzen A."/>
            <person name="Malagnac F."/>
            <person name="Mello A."/>
            <person name="Molinier V."/>
            <person name="Miyauchi S."/>
            <person name="Poulain J."/>
            <person name="Riccioni C."/>
            <person name="Rubini A."/>
            <person name="Sitrit Y."/>
            <person name="Splivallo R."/>
            <person name="Traeger S."/>
            <person name="Wang M."/>
            <person name="Zifcakova L."/>
            <person name="Wipf D."/>
            <person name="Zambonelli A."/>
            <person name="Paolocci F."/>
            <person name="Nowrousian M."/>
            <person name="Ottonello S."/>
            <person name="Baldrian P."/>
            <person name="Spatafora J.W."/>
            <person name="Henrissat B."/>
            <person name="Nagy L.G."/>
            <person name="Aury J.M."/>
            <person name="Wincker P."/>
            <person name="Grigoriev I.V."/>
            <person name="Bonfante P."/>
            <person name="Martin F.M."/>
        </authorList>
    </citation>
    <scope>NUCLEOTIDE SEQUENCE [LARGE SCALE GENOMIC DNA]</scope>
    <source>
        <strain evidence="2 3">RN42</strain>
    </source>
</reference>
<dbReference type="Proteomes" id="UP000275078">
    <property type="component" value="Unassembled WGS sequence"/>
</dbReference>
<dbReference type="EMBL" id="ML119677">
    <property type="protein sequence ID" value="RPA81723.1"/>
    <property type="molecule type" value="Genomic_DNA"/>
</dbReference>
<evidence type="ECO:0000313" key="3">
    <source>
        <dbReference type="Proteomes" id="UP000275078"/>
    </source>
</evidence>
<dbReference type="PROSITE" id="PS50181">
    <property type="entry name" value="FBOX"/>
    <property type="match status" value="1"/>
</dbReference>
<dbReference type="AlphaFoldDB" id="A0A3N4I6L7"/>
<accession>A0A3N4I6L7</accession>